<dbReference type="SUPFAM" id="SSF55785">
    <property type="entry name" value="PYP-like sensor domain (PAS domain)"/>
    <property type="match status" value="1"/>
</dbReference>
<feature type="domain" description="PAC" evidence="6">
    <location>
        <begin position="185"/>
        <end position="238"/>
    </location>
</feature>
<dbReference type="InterPro" id="IPR003594">
    <property type="entry name" value="HATPase_dom"/>
</dbReference>
<dbReference type="InterPro" id="IPR001610">
    <property type="entry name" value="PAC"/>
</dbReference>
<comment type="caution">
    <text evidence="7">The sequence shown here is derived from an EMBL/GenBank/DDBJ whole genome shotgun (WGS) entry which is preliminary data.</text>
</comment>
<dbReference type="InterPro" id="IPR035965">
    <property type="entry name" value="PAS-like_dom_sf"/>
</dbReference>
<dbReference type="Gene3D" id="3.30.565.10">
    <property type="entry name" value="Histidine kinase-like ATPase, C-terminal domain"/>
    <property type="match status" value="1"/>
</dbReference>
<evidence type="ECO:0000256" key="2">
    <source>
        <dbReference type="ARBA" id="ARBA00012438"/>
    </source>
</evidence>
<dbReference type="NCBIfam" id="TIGR00229">
    <property type="entry name" value="sensory_box"/>
    <property type="match status" value="1"/>
</dbReference>
<dbReference type="InterPro" id="IPR000700">
    <property type="entry name" value="PAS-assoc_C"/>
</dbReference>
<evidence type="ECO:0000256" key="1">
    <source>
        <dbReference type="ARBA" id="ARBA00000085"/>
    </source>
</evidence>
<evidence type="ECO:0000313" key="7">
    <source>
        <dbReference type="EMBL" id="ONM45383.1"/>
    </source>
</evidence>
<keyword evidence="7" id="KW-0808">Transferase</keyword>
<dbReference type="PROSITE" id="PS50109">
    <property type="entry name" value="HIS_KIN"/>
    <property type="match status" value="1"/>
</dbReference>
<dbReference type="OrthoDB" id="1931120at2"/>
<dbReference type="InterPro" id="IPR036097">
    <property type="entry name" value="HisK_dim/P_sf"/>
</dbReference>
<dbReference type="PRINTS" id="PR00344">
    <property type="entry name" value="BCTRLSENSOR"/>
</dbReference>
<dbReference type="RefSeq" id="WP_083724502.1">
    <property type="nucleotide sequence ID" value="NZ_FOUD01000001.1"/>
</dbReference>
<dbReference type="InterPro" id="IPR036890">
    <property type="entry name" value="HATPase_C_sf"/>
</dbReference>
<evidence type="ECO:0000259" key="4">
    <source>
        <dbReference type="PROSITE" id="PS50109"/>
    </source>
</evidence>
<keyword evidence="8" id="KW-1185">Reference proteome</keyword>
<dbReference type="InterPro" id="IPR000014">
    <property type="entry name" value="PAS"/>
</dbReference>
<dbReference type="PANTHER" id="PTHR43065:SF42">
    <property type="entry name" value="TWO-COMPONENT SENSOR PPRA"/>
    <property type="match status" value="1"/>
</dbReference>
<organism evidence="7 8">
    <name type="scientific">Halopseudomonas pachastrellae</name>
    <dbReference type="NCBI Taxonomy" id="254161"/>
    <lineage>
        <taxon>Bacteria</taxon>
        <taxon>Pseudomonadati</taxon>
        <taxon>Pseudomonadota</taxon>
        <taxon>Gammaproteobacteria</taxon>
        <taxon>Pseudomonadales</taxon>
        <taxon>Pseudomonadaceae</taxon>
        <taxon>Halopseudomonas</taxon>
    </lineage>
</organism>
<keyword evidence="3" id="KW-0597">Phosphoprotein</keyword>
<dbReference type="PROSITE" id="PS50112">
    <property type="entry name" value="PAS"/>
    <property type="match status" value="1"/>
</dbReference>
<dbReference type="SUPFAM" id="SSF47384">
    <property type="entry name" value="Homodimeric domain of signal transducing histidine kinase"/>
    <property type="match status" value="1"/>
</dbReference>
<dbReference type="Pfam" id="PF00512">
    <property type="entry name" value="HisKA"/>
    <property type="match status" value="1"/>
</dbReference>
<dbReference type="STRING" id="254161.SAMN05216256_101182"/>
<reference evidence="7 8" key="1">
    <citation type="submission" date="2017-01" db="EMBL/GenBank/DDBJ databases">
        <title>Draft genome sequence of Pseudomonas pachastrellae type strain CCUG 46540T from a deep sea.</title>
        <authorList>
            <person name="Gomila M."/>
            <person name="Mulet M."/>
            <person name="Lalucat J."/>
            <person name="Garcia-Valdes E."/>
        </authorList>
    </citation>
    <scope>NUCLEOTIDE SEQUENCE [LARGE SCALE GENOMIC DNA]</scope>
    <source>
        <strain evidence="7 8">CCUG 46540</strain>
    </source>
</reference>
<accession>A0A1S8DJ15</accession>
<dbReference type="Gene3D" id="1.10.287.130">
    <property type="match status" value="1"/>
</dbReference>
<dbReference type="Pfam" id="PF02518">
    <property type="entry name" value="HATPase_c"/>
    <property type="match status" value="1"/>
</dbReference>
<dbReference type="GO" id="GO:0000155">
    <property type="term" value="F:phosphorelay sensor kinase activity"/>
    <property type="evidence" value="ECO:0007669"/>
    <property type="project" value="InterPro"/>
</dbReference>
<dbReference type="CDD" id="cd00082">
    <property type="entry name" value="HisKA"/>
    <property type="match status" value="1"/>
</dbReference>
<dbReference type="Gene3D" id="3.30.450.20">
    <property type="entry name" value="PAS domain"/>
    <property type="match status" value="1"/>
</dbReference>
<dbReference type="Pfam" id="PF08447">
    <property type="entry name" value="PAS_3"/>
    <property type="match status" value="1"/>
</dbReference>
<dbReference type="InterPro" id="IPR013655">
    <property type="entry name" value="PAS_fold_3"/>
</dbReference>
<evidence type="ECO:0000256" key="3">
    <source>
        <dbReference type="ARBA" id="ARBA00022553"/>
    </source>
</evidence>
<dbReference type="EMBL" id="MUBC01000004">
    <property type="protein sequence ID" value="ONM45383.1"/>
    <property type="molecule type" value="Genomic_DNA"/>
</dbReference>
<protein>
    <recommendedName>
        <fullName evidence="2">histidine kinase</fullName>
        <ecNumber evidence="2">2.7.13.3</ecNumber>
    </recommendedName>
</protein>
<dbReference type="SMART" id="SM00388">
    <property type="entry name" value="HisKA"/>
    <property type="match status" value="1"/>
</dbReference>
<dbReference type="PROSITE" id="PS50113">
    <property type="entry name" value="PAC"/>
    <property type="match status" value="1"/>
</dbReference>
<dbReference type="InterPro" id="IPR005467">
    <property type="entry name" value="His_kinase_dom"/>
</dbReference>
<evidence type="ECO:0000259" key="6">
    <source>
        <dbReference type="PROSITE" id="PS50113"/>
    </source>
</evidence>
<sequence>MSDLLPTLHGLLQSDPLPMMLVDAGGQPMFRNGALLALASDTQGLAAWLPHNHAELVAAAAQQRRAIEDVHNRCGERHLLWSYIPLVETAQVWVRGRDATRWLQHQQEATVARRLYHLIIENTTDLISRHRPDGRFIDASPASWNLLGVWPEQLRGERLDSLFHPQEREALQTRFRSALEQDGYLTYSYRIRHASGEYRWFETASRAIRETYTGEVVEVISVSRDITERLQSEEHNRRLQDELAHAARLATLGELASGIAHELNQPLAAILNYAGASQRYLTQLGSSEPEAERVEHGLARISEQAEHAASVIRRLRGFLRKGTRRLQQVDAVTLAHEAVGLCAWEASQHQVQIIEYAEAGLPRLQVDPILLQQVLLNLLRNAIDANREHYPEHASQVQLRIVAQDGQVCIDVIDQGAGVSAEAREQLFVPFYTSKADGLGLGLSMSQGIVEGFGGSLEALPAESGGLCLRCLLPAASN</sequence>
<dbReference type="InterPro" id="IPR004358">
    <property type="entry name" value="Sig_transdc_His_kin-like_C"/>
</dbReference>
<comment type="catalytic activity">
    <reaction evidence="1">
        <text>ATP + protein L-histidine = ADP + protein N-phospho-L-histidine.</text>
        <dbReference type="EC" id="2.7.13.3"/>
    </reaction>
</comment>
<dbReference type="SMART" id="SM00387">
    <property type="entry name" value="HATPase_c"/>
    <property type="match status" value="1"/>
</dbReference>
<dbReference type="AlphaFoldDB" id="A0A1S8DJ15"/>
<dbReference type="CDD" id="cd00130">
    <property type="entry name" value="PAS"/>
    <property type="match status" value="1"/>
</dbReference>
<feature type="domain" description="Histidine kinase" evidence="4">
    <location>
        <begin position="258"/>
        <end position="477"/>
    </location>
</feature>
<dbReference type="SUPFAM" id="SSF55874">
    <property type="entry name" value="ATPase domain of HSP90 chaperone/DNA topoisomerase II/histidine kinase"/>
    <property type="match status" value="1"/>
</dbReference>
<feature type="domain" description="PAS" evidence="5">
    <location>
        <begin position="112"/>
        <end position="182"/>
    </location>
</feature>
<dbReference type="SMART" id="SM00091">
    <property type="entry name" value="PAS"/>
    <property type="match status" value="1"/>
</dbReference>
<dbReference type="Proteomes" id="UP000242847">
    <property type="component" value="Unassembled WGS sequence"/>
</dbReference>
<evidence type="ECO:0000313" key="8">
    <source>
        <dbReference type="Proteomes" id="UP000242847"/>
    </source>
</evidence>
<evidence type="ECO:0000259" key="5">
    <source>
        <dbReference type="PROSITE" id="PS50112"/>
    </source>
</evidence>
<name>A0A1S8DJ15_9GAMM</name>
<dbReference type="PANTHER" id="PTHR43065">
    <property type="entry name" value="SENSOR HISTIDINE KINASE"/>
    <property type="match status" value="1"/>
</dbReference>
<dbReference type="InterPro" id="IPR003661">
    <property type="entry name" value="HisK_dim/P_dom"/>
</dbReference>
<dbReference type="SMART" id="SM00086">
    <property type="entry name" value="PAC"/>
    <property type="match status" value="1"/>
</dbReference>
<gene>
    <name evidence="7" type="ORF">BXT89_02875</name>
</gene>
<keyword evidence="7" id="KW-0418">Kinase</keyword>
<proteinExistence type="predicted"/>
<dbReference type="EC" id="2.7.13.3" evidence="2"/>